<name>A0ABY6AV04_9BURK</name>
<dbReference type="RefSeq" id="WP_261755870.1">
    <property type="nucleotide sequence ID" value="NZ_CP104562.2"/>
</dbReference>
<evidence type="ECO:0000313" key="2">
    <source>
        <dbReference type="Proteomes" id="UP001064933"/>
    </source>
</evidence>
<dbReference type="EMBL" id="CP104562">
    <property type="protein sequence ID" value="UXH76138.1"/>
    <property type="molecule type" value="Genomic_DNA"/>
</dbReference>
<gene>
    <name evidence="1" type="ORF">N4261_13755</name>
</gene>
<evidence type="ECO:0000313" key="1">
    <source>
        <dbReference type="EMBL" id="UXH76138.1"/>
    </source>
</evidence>
<dbReference type="Proteomes" id="UP001064933">
    <property type="component" value="Chromosome"/>
</dbReference>
<accession>A0ABY6AV04</accession>
<organism evidence="1 2">
    <name type="scientific">Roseateles amylovorans</name>
    <dbReference type="NCBI Taxonomy" id="2978473"/>
    <lineage>
        <taxon>Bacteria</taxon>
        <taxon>Pseudomonadati</taxon>
        <taxon>Pseudomonadota</taxon>
        <taxon>Betaproteobacteria</taxon>
        <taxon>Burkholderiales</taxon>
        <taxon>Sphaerotilaceae</taxon>
        <taxon>Roseateles</taxon>
    </lineage>
</organism>
<keyword evidence="2" id="KW-1185">Reference proteome</keyword>
<reference evidence="1" key="1">
    <citation type="submission" date="2022-10" db="EMBL/GenBank/DDBJ databases">
        <title>Characterization and whole genome sequencing of a new Roseateles species, isolated from fresh water.</title>
        <authorList>
            <person name="Guliayeva D.Y."/>
            <person name="Akhremchuk A.E."/>
            <person name="Sikolenko M.A."/>
            <person name="Valentovich L.N."/>
            <person name="Sidarenka A.V."/>
        </authorList>
    </citation>
    <scope>NUCLEOTIDE SEQUENCE</scope>
    <source>
        <strain evidence="1">BIM B-1768</strain>
    </source>
</reference>
<protein>
    <recommendedName>
        <fullName evidence="3">DUF2850 domain-containing protein</fullName>
    </recommendedName>
</protein>
<evidence type="ECO:0008006" key="3">
    <source>
        <dbReference type="Google" id="ProtNLM"/>
    </source>
</evidence>
<proteinExistence type="predicted"/>
<sequence>MISRKTLALGLAVAFTGALVAGEAYWRMQHFPVNGPVVGRWHVAQVRALTESSQLPYGQGVFVRHRFVPLWLNASLVFAGYCETRPSVEWKEAGQLIVNCKVREGQPARMFQTGGVAVTHHNAASQERH</sequence>